<dbReference type="InterPro" id="IPR053958">
    <property type="entry name" value="HMGCR/SNAP/NPC1-like_SSD"/>
</dbReference>
<dbReference type="PANTHER" id="PTHR45727">
    <property type="entry name" value="NPC INTRACELLULAR CHOLESTEROL TRANSPORTER 1"/>
    <property type="match status" value="1"/>
</dbReference>
<dbReference type="GO" id="GO:0042632">
    <property type="term" value="P:cholesterol homeostasis"/>
    <property type="evidence" value="ECO:0007669"/>
    <property type="project" value="TreeGrafter"/>
</dbReference>
<dbReference type="InterPro" id="IPR032190">
    <property type="entry name" value="NPC1_N"/>
</dbReference>
<feature type="transmembrane region" description="Helical" evidence="17">
    <location>
        <begin position="1114"/>
        <end position="1137"/>
    </location>
</feature>
<evidence type="ECO:0000256" key="5">
    <source>
        <dbReference type="ARBA" id="ARBA00022692"/>
    </source>
</evidence>
<keyword evidence="21" id="KW-1185">Reference proteome</keyword>
<feature type="transmembrane region" description="Helical" evidence="17">
    <location>
        <begin position="735"/>
        <end position="759"/>
    </location>
</feature>
<keyword evidence="12" id="KW-1207">Sterol metabolism</keyword>
<feature type="transmembrane region" description="Helical" evidence="17">
    <location>
        <begin position="352"/>
        <end position="372"/>
    </location>
</feature>
<comment type="subcellular location">
    <subcellularLocation>
        <location evidence="1">Endomembrane system</location>
        <topology evidence="1">Multi-pass membrane protein</topology>
    </subcellularLocation>
</comment>
<feature type="transmembrane region" description="Helical" evidence="17">
    <location>
        <begin position="840"/>
        <end position="859"/>
    </location>
</feature>
<keyword evidence="7 17" id="KW-1133">Transmembrane helix</keyword>
<feature type="transmembrane region" description="Helical" evidence="17">
    <location>
        <begin position="1247"/>
        <end position="1274"/>
    </location>
</feature>
<dbReference type="GO" id="GO:0030299">
    <property type="term" value="P:intestinal cholesterol absorption"/>
    <property type="evidence" value="ECO:0007669"/>
    <property type="project" value="TreeGrafter"/>
</dbReference>
<comment type="catalytic activity">
    <reaction evidence="15">
        <text>cholesterol(in) = cholesterol(out)</text>
        <dbReference type="Rhea" id="RHEA:39747"/>
        <dbReference type="ChEBI" id="CHEBI:16113"/>
    </reaction>
</comment>
<keyword evidence="6 18" id="KW-0732">Signal</keyword>
<dbReference type="PANTHER" id="PTHR45727:SF2">
    <property type="entry name" value="NPC INTRACELLULAR CHOLESTEROL TRANSPORTER 1"/>
    <property type="match status" value="1"/>
</dbReference>
<evidence type="ECO:0000256" key="6">
    <source>
        <dbReference type="ARBA" id="ARBA00022729"/>
    </source>
</evidence>
<name>A0AAW0XJA8_CHEQU</name>
<feature type="transmembrane region" description="Helical" evidence="17">
    <location>
        <begin position="1216"/>
        <end position="1235"/>
    </location>
</feature>
<keyword evidence="11" id="KW-1015">Disulfide bond</keyword>
<dbReference type="Pfam" id="PF16414">
    <property type="entry name" value="NPC1_N"/>
    <property type="match status" value="1"/>
</dbReference>
<dbReference type="NCBIfam" id="TIGR00917">
    <property type="entry name" value="2A060601"/>
    <property type="match status" value="1"/>
</dbReference>
<dbReference type="GO" id="GO:0030301">
    <property type="term" value="P:cholesterol transport"/>
    <property type="evidence" value="ECO:0007669"/>
    <property type="project" value="UniProtKB-ARBA"/>
</dbReference>
<feature type="signal peptide" evidence="18">
    <location>
        <begin position="1"/>
        <end position="19"/>
    </location>
</feature>
<dbReference type="Pfam" id="PF12349">
    <property type="entry name" value="Sterol-sensing"/>
    <property type="match status" value="1"/>
</dbReference>
<feature type="region of interest" description="Disordered" evidence="16">
    <location>
        <begin position="1314"/>
        <end position="1337"/>
    </location>
</feature>
<dbReference type="GO" id="GO:0008203">
    <property type="term" value="P:cholesterol metabolic process"/>
    <property type="evidence" value="ECO:0007669"/>
    <property type="project" value="UniProtKB-KW"/>
</dbReference>
<evidence type="ECO:0000313" key="20">
    <source>
        <dbReference type="EMBL" id="KAK8738119.1"/>
    </source>
</evidence>
<feature type="transmembrane region" description="Helical" evidence="17">
    <location>
        <begin position="765"/>
        <end position="793"/>
    </location>
</feature>
<evidence type="ECO:0000256" key="18">
    <source>
        <dbReference type="SAM" id="SignalP"/>
    </source>
</evidence>
<dbReference type="Proteomes" id="UP001445076">
    <property type="component" value="Unassembled WGS sequence"/>
</dbReference>
<dbReference type="GO" id="GO:0005319">
    <property type="term" value="F:lipid transporter activity"/>
    <property type="evidence" value="ECO:0007669"/>
    <property type="project" value="InterPro"/>
</dbReference>
<keyword evidence="9" id="KW-0443">Lipid metabolism</keyword>
<keyword evidence="8" id="KW-0445">Lipid transport</keyword>
<dbReference type="GO" id="GO:0012505">
    <property type="term" value="C:endomembrane system"/>
    <property type="evidence" value="ECO:0007669"/>
    <property type="project" value="UniProtKB-SubCell"/>
</dbReference>
<dbReference type="PROSITE" id="PS50156">
    <property type="entry name" value="SSD"/>
    <property type="match status" value="1"/>
</dbReference>
<feature type="transmembrane region" description="Helical" evidence="17">
    <location>
        <begin position="285"/>
        <end position="308"/>
    </location>
</feature>
<evidence type="ECO:0000256" key="1">
    <source>
        <dbReference type="ARBA" id="ARBA00004127"/>
    </source>
</evidence>
<evidence type="ECO:0000256" key="15">
    <source>
        <dbReference type="ARBA" id="ARBA00034049"/>
    </source>
</evidence>
<keyword evidence="4" id="KW-0153">Cholesterol metabolism</keyword>
<evidence type="ECO:0000256" key="8">
    <source>
        <dbReference type="ARBA" id="ARBA00023055"/>
    </source>
</evidence>
<comment type="caution">
    <text evidence="20">The sequence shown here is derived from an EMBL/GenBank/DDBJ whole genome shotgun (WGS) entry which is preliminary data.</text>
</comment>
<dbReference type="FunFam" id="1.20.1640.10:FF:000010">
    <property type="entry name" value="NPC intracellular cholesterol transporter 1"/>
    <property type="match status" value="1"/>
</dbReference>
<evidence type="ECO:0000256" key="3">
    <source>
        <dbReference type="ARBA" id="ARBA00022448"/>
    </source>
</evidence>
<dbReference type="GO" id="GO:0005886">
    <property type="term" value="C:plasma membrane"/>
    <property type="evidence" value="ECO:0007669"/>
    <property type="project" value="TreeGrafter"/>
</dbReference>
<dbReference type="Pfam" id="PF22314">
    <property type="entry name" value="NPC1_MLD"/>
    <property type="match status" value="1"/>
</dbReference>
<feature type="transmembrane region" description="Helical" evidence="17">
    <location>
        <begin position="628"/>
        <end position="650"/>
    </location>
</feature>
<feature type="chain" id="PRO_5044717447" description="SSD domain-containing protein" evidence="18">
    <location>
        <begin position="20"/>
        <end position="1337"/>
    </location>
</feature>
<evidence type="ECO:0000256" key="9">
    <source>
        <dbReference type="ARBA" id="ARBA00023098"/>
    </source>
</evidence>
<evidence type="ECO:0000256" key="11">
    <source>
        <dbReference type="ARBA" id="ARBA00023157"/>
    </source>
</evidence>
<sequence length="1337" mass="148780">MMSLVWMLMGTLLVGGAKGSVPEEGQCIWYDIGPKNPEKPDTSGMTLNTIYNGPAKPLTDEVAIQHLDDNCPLLMDEIRTMYDGEVRTCCSPENIASMIKGFSNMDYLVDKCKACNLNMKINFCYFTCHPRHSSFLIPTILYPSKEEPEAIWALNYYIHPHYTSTTYDSCKNVYSTEVNMPAVVMMCGNAGSNCDPVRLFNYLGNNDFAPFNITYIFGESPVEDVVNPEDDKFQTLTPFDQDTSECNSTDPALRCLCSDCRESCPDIPQFDTGSKPWPMVGSLDVLSFCMAILYCVLGVVIIVSACFWHRRKSDTHAPHGSPSCLEVLSAGIEKGIKVVFAKLARIVARHPYPFLLMGVAIVTGLGVGVTYLKVTTDPVQLWASPTSRSRLDKEYFDSHFNPFYRTTQLIITPKGYDYFNFTLVDKTSGIPVNYLFGPALNETFVTKVMELQTKITNLTAESSEGTITLKDVCVQPMAPQTPECLIQSILNYWQNDPEKFEESIAQGDYATHLINCLNNPSSVTGTYCMGSYGGPVFPYTALGGFLKAGEVISENPMYTESTALVITILINNYLDTEKLAPALAWEKKFLEFMKEITMDEDITEHMDIAYSAERAIQDELVRESVNDALTIFISYLLMFIYITLSLGNMSSECRRILIESKMTLALGGVILVLLSVVASLGFYGYVGVPATLFVIEVIPFLVLAVGVDNIFILVQTWQRQPREPGETIEDHIGRVVAEVAPSMLLSTSAEALCFFLGGLSDMPAVYAFALYAALALVIDFFLQMTCFVALMSLDAHRVKDNRWDVLCCVKGSKKSGESKESSICYQIFQHVYAPFILKDVVRVLICLLTLGVFCASVSVSPKLSVGLEQELSMPQDSYVIKYFKYLNDYLSVGPPVYFVMKEGYNYSDIHEQNLVCQVSGCYEDSITQQIFLSSLQPNETYLASGAMSWLGQYLTWLYDGPNTGFYSTACCRLDSNGEFINSSAQLDFDAVGTCLQKDDFVNQRPKPEFFMEYLEDFLMDNPHGIACSSAGHPAYGGAVEVLDDGSETYVGANYFMTYHSILKTSKDFTLALDWAYKLSDYMTGYLQQRSNYSSDIEIIPYSIFYVYYEQYLTMWADAGTSLGISVGAVFAVTFALTLDLISSLIILVTISMIIVDMMGMMYWWNISLNAVSLVNLVMAIGISVEFCSHVTHAFATSVKITRVERAREALANMGSSVLSGITLTKFVGIVVLGFAQSQIFRVFYFRMYLGMVLFGAYHGLVFLPVLLSLCGPGVNRKLLRGKKKELKEMPQKPAKPGTSGGAVNLSYITDKEAIKQSSPSQANTREPRTTVNVHIYN</sequence>
<evidence type="ECO:0000259" key="19">
    <source>
        <dbReference type="PROSITE" id="PS50156"/>
    </source>
</evidence>
<feature type="transmembrane region" description="Helical" evidence="17">
    <location>
        <begin position="692"/>
        <end position="714"/>
    </location>
</feature>
<reference evidence="20 21" key="1">
    <citation type="journal article" date="2024" name="BMC Genomics">
        <title>Genome assembly of redclaw crayfish (Cherax quadricarinatus) provides insights into its immune adaptation and hypoxia tolerance.</title>
        <authorList>
            <person name="Liu Z."/>
            <person name="Zheng J."/>
            <person name="Li H."/>
            <person name="Fang K."/>
            <person name="Wang S."/>
            <person name="He J."/>
            <person name="Zhou D."/>
            <person name="Weng S."/>
            <person name="Chi M."/>
            <person name="Gu Z."/>
            <person name="He J."/>
            <person name="Li F."/>
            <person name="Wang M."/>
        </authorList>
    </citation>
    <scope>NUCLEOTIDE SEQUENCE [LARGE SCALE GENOMIC DNA]</scope>
    <source>
        <strain evidence="20">ZL_2023a</strain>
    </source>
</reference>
<evidence type="ECO:0000256" key="16">
    <source>
        <dbReference type="SAM" id="MobiDB-lite"/>
    </source>
</evidence>
<accession>A0AAW0XJA8</accession>
<feature type="transmembrane region" description="Helical" evidence="17">
    <location>
        <begin position="1170"/>
        <end position="1195"/>
    </location>
</feature>
<evidence type="ECO:0000256" key="14">
    <source>
        <dbReference type="ARBA" id="ARBA00023221"/>
    </source>
</evidence>
<feature type="transmembrane region" description="Helical" evidence="17">
    <location>
        <begin position="662"/>
        <end position="686"/>
    </location>
</feature>
<dbReference type="GO" id="GO:0015485">
    <property type="term" value="F:cholesterol binding"/>
    <property type="evidence" value="ECO:0007669"/>
    <property type="project" value="TreeGrafter"/>
</dbReference>
<evidence type="ECO:0000256" key="17">
    <source>
        <dbReference type="SAM" id="Phobius"/>
    </source>
</evidence>
<comment type="similarity">
    <text evidence="2">Belongs to the patched family.</text>
</comment>
<proteinExistence type="inferred from homology"/>
<feature type="compositionally biased region" description="Polar residues" evidence="16">
    <location>
        <begin position="1315"/>
        <end position="1337"/>
    </location>
</feature>
<dbReference type="InterPro" id="IPR004765">
    <property type="entry name" value="NPC1-like"/>
</dbReference>
<dbReference type="FunFam" id="1.20.1640.10:FF:000008">
    <property type="entry name" value="NPC intracellular cholesterol transporter 1"/>
    <property type="match status" value="1"/>
</dbReference>
<keyword evidence="13" id="KW-0325">Glycoprotein</keyword>
<protein>
    <recommendedName>
        <fullName evidence="19">SSD domain-containing protein</fullName>
    </recommendedName>
</protein>
<keyword evidence="5 17" id="KW-0812">Transmembrane</keyword>
<dbReference type="InterPro" id="IPR053956">
    <property type="entry name" value="NPC1_MLD"/>
</dbReference>
<evidence type="ECO:0000256" key="12">
    <source>
        <dbReference type="ARBA" id="ARBA00023166"/>
    </source>
</evidence>
<dbReference type="EMBL" id="JARKIK010000040">
    <property type="protein sequence ID" value="KAK8738118.1"/>
    <property type="molecule type" value="Genomic_DNA"/>
</dbReference>
<evidence type="ECO:0000256" key="2">
    <source>
        <dbReference type="ARBA" id="ARBA00005585"/>
    </source>
</evidence>
<dbReference type="InterPro" id="IPR000731">
    <property type="entry name" value="SSD"/>
</dbReference>
<dbReference type="EMBL" id="JARKIK010000040">
    <property type="protein sequence ID" value="KAK8738119.1"/>
    <property type="molecule type" value="Genomic_DNA"/>
</dbReference>
<organism evidence="20 21">
    <name type="scientific">Cherax quadricarinatus</name>
    <name type="common">Australian red claw crayfish</name>
    <dbReference type="NCBI Taxonomy" id="27406"/>
    <lineage>
        <taxon>Eukaryota</taxon>
        <taxon>Metazoa</taxon>
        <taxon>Ecdysozoa</taxon>
        <taxon>Arthropoda</taxon>
        <taxon>Crustacea</taxon>
        <taxon>Multicrustacea</taxon>
        <taxon>Malacostraca</taxon>
        <taxon>Eumalacostraca</taxon>
        <taxon>Eucarida</taxon>
        <taxon>Decapoda</taxon>
        <taxon>Pleocyemata</taxon>
        <taxon>Astacidea</taxon>
        <taxon>Parastacoidea</taxon>
        <taxon>Parastacidae</taxon>
        <taxon>Cherax</taxon>
    </lineage>
</organism>
<keyword evidence="10 17" id="KW-0472">Membrane</keyword>
<dbReference type="Gene3D" id="1.20.1640.10">
    <property type="entry name" value="Multidrug efflux transporter AcrB transmembrane domain"/>
    <property type="match status" value="2"/>
</dbReference>
<feature type="domain" description="SSD" evidence="19">
    <location>
        <begin position="627"/>
        <end position="793"/>
    </location>
</feature>
<evidence type="ECO:0000256" key="10">
    <source>
        <dbReference type="ARBA" id="ARBA00023136"/>
    </source>
</evidence>
<evidence type="ECO:0000256" key="4">
    <source>
        <dbReference type="ARBA" id="ARBA00022548"/>
    </source>
</evidence>
<evidence type="ECO:0000256" key="13">
    <source>
        <dbReference type="ARBA" id="ARBA00023180"/>
    </source>
</evidence>
<keyword evidence="14" id="KW-0753">Steroid metabolism</keyword>
<dbReference type="SUPFAM" id="SSF82866">
    <property type="entry name" value="Multidrug efflux transporter AcrB transmembrane domain"/>
    <property type="match status" value="2"/>
</dbReference>
<evidence type="ECO:0000313" key="21">
    <source>
        <dbReference type="Proteomes" id="UP001445076"/>
    </source>
</evidence>
<reference evidence="20" key="2">
    <citation type="submission" date="2024-01" db="EMBL/GenBank/DDBJ databases">
        <authorList>
            <person name="He J."/>
            <person name="Wang M."/>
            <person name="Zheng J."/>
            <person name="Liu Z."/>
        </authorList>
    </citation>
    <scope>NUCLEOTIDE SEQUENCE</scope>
    <source>
        <strain evidence="20">ZL_2023a</strain>
        <tissue evidence="20">Muscle</tissue>
    </source>
</reference>
<gene>
    <name evidence="20" type="ORF">OTU49_004053</name>
</gene>
<keyword evidence="3" id="KW-0813">Transport</keyword>
<feature type="transmembrane region" description="Helical" evidence="17">
    <location>
        <begin position="1144"/>
        <end position="1164"/>
    </location>
</feature>
<evidence type="ECO:0000256" key="7">
    <source>
        <dbReference type="ARBA" id="ARBA00022989"/>
    </source>
</evidence>